<dbReference type="STRING" id="1823756.A4H34_02920"/>
<evidence type="ECO:0000313" key="2">
    <source>
        <dbReference type="Proteomes" id="UP000078368"/>
    </source>
</evidence>
<dbReference type="Proteomes" id="UP000078368">
    <property type="component" value="Unassembled WGS sequence"/>
</dbReference>
<dbReference type="OrthoDB" id="4980202at2"/>
<dbReference type="Pfam" id="PF10824">
    <property type="entry name" value="T7SS_ESX_EspC"/>
    <property type="match status" value="1"/>
</dbReference>
<sequence length="103" mass="10559">MKNLNVNPQGLRDHSRAVDDVVGGVSSARKASGATLSSGAFGIMCQFFVPPLTIVKTVADAAIEAVGESLEETAAGLRAAADDFESSDAEQAAHIRTVETGLA</sequence>
<dbReference type="AlphaFoldDB" id="A0A179B524"/>
<evidence type="ECO:0008006" key="3">
    <source>
        <dbReference type="Google" id="ProtNLM"/>
    </source>
</evidence>
<accession>A0A179B524</accession>
<evidence type="ECO:0000313" key="1">
    <source>
        <dbReference type="EMBL" id="OAP86144.1"/>
    </source>
</evidence>
<reference evidence="1 2" key="1">
    <citation type="submission" date="2016-04" db="EMBL/GenBank/DDBJ databases">
        <title>Peptidophaga gingivicola gen. nov., sp. nov., isolated from human subgingival plaque.</title>
        <authorList>
            <person name="Beall C.J."/>
            <person name="Mokrzan E.M."/>
            <person name="Griffen A.L."/>
            <person name="Leys E.J."/>
        </authorList>
    </citation>
    <scope>NUCLEOTIDE SEQUENCE [LARGE SCALE GENOMIC DNA]</scope>
    <source>
        <strain evidence="1 2">BA112</strain>
    </source>
</reference>
<organism evidence="1 2">
    <name type="scientific">Peptidiphaga gingivicola</name>
    <dbReference type="NCBI Taxonomy" id="2741497"/>
    <lineage>
        <taxon>Bacteria</taxon>
        <taxon>Bacillati</taxon>
        <taxon>Actinomycetota</taxon>
        <taxon>Actinomycetes</taxon>
        <taxon>Actinomycetales</taxon>
        <taxon>Actinomycetaceae</taxon>
        <taxon>Peptidiphaga</taxon>
    </lineage>
</organism>
<proteinExistence type="predicted"/>
<protein>
    <recommendedName>
        <fullName evidence="3">ESX-1 secretion-associated protein</fullName>
    </recommendedName>
</protein>
<comment type="caution">
    <text evidence="1">The sequence shown here is derived from an EMBL/GenBank/DDBJ whole genome shotgun (WGS) entry which is preliminary data.</text>
</comment>
<gene>
    <name evidence="1" type="ORF">A4H34_02920</name>
</gene>
<dbReference type="RefSeq" id="WP_009197844.1">
    <property type="nucleotide sequence ID" value="NZ_LVZK01000001.1"/>
</dbReference>
<dbReference type="InterPro" id="IPR022536">
    <property type="entry name" value="EspC"/>
</dbReference>
<dbReference type="EMBL" id="LVZK01000001">
    <property type="protein sequence ID" value="OAP86144.1"/>
    <property type="molecule type" value="Genomic_DNA"/>
</dbReference>
<name>A0A179B524_9ACTO</name>
<keyword evidence="2" id="KW-1185">Reference proteome</keyword>
<dbReference type="GO" id="GO:0009306">
    <property type="term" value="P:protein secretion"/>
    <property type="evidence" value="ECO:0007669"/>
    <property type="project" value="InterPro"/>
</dbReference>